<reference evidence="3" key="1">
    <citation type="submission" date="2016-01" db="EMBL/GenBank/DDBJ databases">
        <authorList>
            <person name="Peeters C."/>
        </authorList>
    </citation>
    <scope>NUCLEOTIDE SEQUENCE [LARGE SCALE GENOMIC DNA]</scope>
    <source>
        <strain evidence="3">LMG 29325</strain>
    </source>
</reference>
<evidence type="ECO:0000313" key="4">
    <source>
        <dbReference type="Proteomes" id="UP000054596"/>
    </source>
</evidence>
<accession>A0A158BI34</accession>
<organism evidence="3 4">
    <name type="scientific">Caballeronia glebae</name>
    <dbReference type="NCBI Taxonomy" id="1777143"/>
    <lineage>
        <taxon>Bacteria</taxon>
        <taxon>Pseudomonadati</taxon>
        <taxon>Pseudomonadota</taxon>
        <taxon>Betaproteobacteria</taxon>
        <taxon>Burkholderiales</taxon>
        <taxon>Burkholderiaceae</taxon>
        <taxon>Caballeronia</taxon>
    </lineage>
</organism>
<proteinExistence type="inferred from homology"/>
<dbReference type="InterPro" id="IPR036291">
    <property type="entry name" value="NAD(P)-bd_dom_sf"/>
</dbReference>
<dbReference type="EMBL" id="FCOJ02000030">
    <property type="protein sequence ID" value="SAK69724.1"/>
    <property type="molecule type" value="Genomic_DNA"/>
</dbReference>
<evidence type="ECO:0000256" key="2">
    <source>
        <dbReference type="ARBA" id="ARBA00023002"/>
    </source>
</evidence>
<dbReference type="InterPro" id="IPR050259">
    <property type="entry name" value="SDR"/>
</dbReference>
<comment type="similarity">
    <text evidence="1">Belongs to the short-chain dehydrogenases/reductases (SDR) family.</text>
</comment>
<dbReference type="SUPFAM" id="SSF51735">
    <property type="entry name" value="NAD(P)-binding Rossmann-fold domains"/>
    <property type="match status" value="1"/>
</dbReference>
<dbReference type="Pfam" id="PF13561">
    <property type="entry name" value="adh_short_C2"/>
    <property type="match status" value="1"/>
</dbReference>
<keyword evidence="2" id="KW-0560">Oxidoreductase</keyword>
<comment type="caution">
    <text evidence="3">The sequence shown here is derived from an EMBL/GenBank/DDBJ whole genome shotgun (WGS) entry which is preliminary data.</text>
</comment>
<dbReference type="PROSITE" id="PS00061">
    <property type="entry name" value="ADH_SHORT"/>
    <property type="match status" value="1"/>
</dbReference>
<evidence type="ECO:0000313" key="3">
    <source>
        <dbReference type="EMBL" id="SAK69724.1"/>
    </source>
</evidence>
<dbReference type="PRINTS" id="PR00080">
    <property type="entry name" value="SDRFAMILY"/>
</dbReference>
<dbReference type="PANTHER" id="PTHR42879">
    <property type="entry name" value="3-OXOACYL-(ACYL-CARRIER-PROTEIN) REDUCTASE"/>
    <property type="match status" value="1"/>
</dbReference>
<dbReference type="AlphaFoldDB" id="A0A158BI34"/>
<dbReference type="GO" id="GO:0032787">
    <property type="term" value="P:monocarboxylic acid metabolic process"/>
    <property type="evidence" value="ECO:0007669"/>
    <property type="project" value="UniProtKB-ARBA"/>
</dbReference>
<evidence type="ECO:0000256" key="1">
    <source>
        <dbReference type="ARBA" id="ARBA00006484"/>
    </source>
</evidence>
<dbReference type="PRINTS" id="PR00081">
    <property type="entry name" value="GDHRDH"/>
</dbReference>
<name>A0A158BI34_9BURK</name>
<dbReference type="FunFam" id="3.40.50.720:FF:000173">
    <property type="entry name" value="3-oxoacyl-[acyl-carrier protein] reductase"/>
    <property type="match status" value="1"/>
</dbReference>
<sequence length="247" mass="26329">MNRYDFTNRAAVVTGGAQGIGYAVAQRLFEGGARVALWDRDEGALSEARARLGDVQTVLVDLTDRDAVIEATSRTQERFGQIDVLVHSAGIAGANATVADYAPEEWSRVIDVDLNAAFHVNQAIVRTMIARGYGRIVNIASIAGKEGNPNASAYSAAKAGVIALTKSLGKETAGLDIAVNAVTPAAARTKIFEQMKQEHIDYMLSKIPRGRFVEVNEIASMVAFLVSSENSFTTGAVFDLSGGRATY</sequence>
<dbReference type="Gene3D" id="3.40.50.720">
    <property type="entry name" value="NAD(P)-binding Rossmann-like Domain"/>
    <property type="match status" value="1"/>
</dbReference>
<dbReference type="STRING" id="1777143.AWB82_04124"/>
<keyword evidence="4" id="KW-1185">Reference proteome</keyword>
<dbReference type="PANTHER" id="PTHR42879:SF2">
    <property type="entry name" value="3-OXOACYL-[ACYL-CARRIER-PROTEIN] REDUCTASE FABG"/>
    <property type="match status" value="1"/>
</dbReference>
<dbReference type="InterPro" id="IPR020904">
    <property type="entry name" value="Sc_DH/Rdtase_CS"/>
</dbReference>
<dbReference type="OrthoDB" id="196630at2"/>
<dbReference type="RefSeq" id="WP_086970463.1">
    <property type="nucleotide sequence ID" value="NZ_FCOJ02000030.1"/>
</dbReference>
<gene>
    <name evidence="3" type="ORF">AWB82_04124</name>
</gene>
<protein>
    <submittedName>
        <fullName evidence="3">Acetoacetyl-CoA reductase</fullName>
    </submittedName>
</protein>
<dbReference type="InterPro" id="IPR002347">
    <property type="entry name" value="SDR_fam"/>
</dbReference>
<dbReference type="Proteomes" id="UP000054596">
    <property type="component" value="Unassembled WGS sequence"/>
</dbReference>
<dbReference type="GO" id="GO:0016491">
    <property type="term" value="F:oxidoreductase activity"/>
    <property type="evidence" value="ECO:0007669"/>
    <property type="project" value="UniProtKB-KW"/>
</dbReference>